<sequence>MDRLLQFINASLKQERFKLWSGQNGSVSVYLIVATAGILLLTTVLIDYARIAAFQKQIEIAAQSGIRSSLSAYEGGLYDQYALFGTGGSDRGELFKHSAANNLRSAKDKSFQLLQIDLLSSHVDSYEVLGTHSVFNRQVLEEMKYKAPIDFTMEVASRFAPISSAMKEASTAVDVLEKVRKLYDQRESQLQTVLDYQRDSAKAAEEVENSGNGLAGMISTYNSYLAWRNHDVSLKEGEKALYINEIAAYERNVRTASAELSNKVESASSFHQKLDSKAVAALQDAEIYNADMRVIIQQMKQKQTGTGYDRVNNQQLDTGTTAAVSANDLTQMDQTKQAVEQLLLSPEWFLDYRKELAEQTAKFQTLQTEASSFQSSMLMALSNQASIQQLNEGSNRLRNVYNAYAYPYIQPAAIIKARANELSGRQSFDAERKKKEQEAKVKWGQVSSLLQSMKAVPQKEEHQKEFDEVKKRYETNLHFNQLLKEGELTEEEGGSTDSNGDINEEAEASMSKMGTIFTGMADMLEDIRDPLYMNEYIVHRFTTFDPSKFKAMMQGSDSSEFKDALSLHNQEVEYLLYGLHSPAANVSAAYGEIFAFRLAVRTMEGLVECRALGHPLLVLAASILYGLEKAMEDMLSLAQKGSTPLSKYVRVDVTYLDYLRIFLLLHGSSERRMARAIAVIEQNRGITLTQTSTGLSGELTASVNLWFLPGLMKSFTRFGILKGKVKGNRYETTKTIGWSYG</sequence>
<accession>A0A3G9JPK0</accession>
<evidence type="ECO:0000313" key="2">
    <source>
        <dbReference type="Proteomes" id="UP000275368"/>
    </source>
</evidence>
<name>A0A3G9JPK0_9BACL</name>
<proteinExistence type="predicted"/>
<dbReference type="KEGG" id="pbk:Back11_61190"/>
<dbReference type="EMBL" id="AP019308">
    <property type="protein sequence ID" value="BBH24774.1"/>
    <property type="molecule type" value="Genomic_DNA"/>
</dbReference>
<dbReference type="AlphaFoldDB" id="A0A3G9JPK0"/>
<gene>
    <name evidence="1" type="ORF">Back11_61190</name>
</gene>
<dbReference type="Proteomes" id="UP000275368">
    <property type="component" value="Chromosome"/>
</dbReference>
<dbReference type="OrthoDB" id="2385264at2"/>
<evidence type="ECO:0000313" key="1">
    <source>
        <dbReference type="EMBL" id="BBH24774.1"/>
    </source>
</evidence>
<reference evidence="1 2" key="1">
    <citation type="submission" date="2018-11" db="EMBL/GenBank/DDBJ databases">
        <title>Complete genome sequence of Paenibacillus baekrokdamisoli strain KCTC 33723.</title>
        <authorList>
            <person name="Kang S.W."/>
            <person name="Lee K.C."/>
            <person name="Kim K.K."/>
            <person name="Kim J.S."/>
            <person name="Kim D.S."/>
            <person name="Ko S.H."/>
            <person name="Yang S.H."/>
            <person name="Lee J.S."/>
        </authorList>
    </citation>
    <scope>NUCLEOTIDE SEQUENCE [LARGE SCALE GENOMIC DNA]</scope>
    <source>
        <strain evidence="1 2">KCTC 33723</strain>
    </source>
</reference>
<keyword evidence="2" id="KW-1185">Reference proteome</keyword>
<protein>
    <submittedName>
        <fullName evidence="1">Uncharacterized protein</fullName>
    </submittedName>
</protein>
<organism evidence="1 2">
    <name type="scientific">Paenibacillus baekrokdamisoli</name>
    <dbReference type="NCBI Taxonomy" id="1712516"/>
    <lineage>
        <taxon>Bacteria</taxon>
        <taxon>Bacillati</taxon>
        <taxon>Bacillota</taxon>
        <taxon>Bacilli</taxon>
        <taxon>Bacillales</taxon>
        <taxon>Paenibacillaceae</taxon>
        <taxon>Paenibacillus</taxon>
    </lineage>
</organism>
<dbReference type="RefSeq" id="WP_125665188.1">
    <property type="nucleotide sequence ID" value="NZ_AP019308.1"/>
</dbReference>